<keyword evidence="2" id="KW-1185">Reference proteome</keyword>
<dbReference type="EMBL" id="AKHW03003207">
    <property type="protein sequence ID" value="KYO35104.1"/>
    <property type="molecule type" value="Genomic_DNA"/>
</dbReference>
<gene>
    <name evidence="1" type="ORF">Y1Q_0000995</name>
</gene>
<organism evidence="1 2">
    <name type="scientific">Alligator mississippiensis</name>
    <name type="common">American alligator</name>
    <dbReference type="NCBI Taxonomy" id="8496"/>
    <lineage>
        <taxon>Eukaryota</taxon>
        <taxon>Metazoa</taxon>
        <taxon>Chordata</taxon>
        <taxon>Craniata</taxon>
        <taxon>Vertebrata</taxon>
        <taxon>Euteleostomi</taxon>
        <taxon>Archelosauria</taxon>
        <taxon>Archosauria</taxon>
        <taxon>Crocodylia</taxon>
        <taxon>Alligatoridae</taxon>
        <taxon>Alligatorinae</taxon>
        <taxon>Alligator</taxon>
    </lineage>
</organism>
<comment type="caution">
    <text evidence="1">The sequence shown here is derived from an EMBL/GenBank/DDBJ whole genome shotgun (WGS) entry which is preliminary data.</text>
</comment>
<dbReference type="AlphaFoldDB" id="A0A151NE97"/>
<dbReference type="Proteomes" id="UP000050525">
    <property type="component" value="Unassembled WGS sequence"/>
</dbReference>
<evidence type="ECO:0000313" key="1">
    <source>
        <dbReference type="EMBL" id="KYO35104.1"/>
    </source>
</evidence>
<proteinExistence type="predicted"/>
<evidence type="ECO:0000313" key="2">
    <source>
        <dbReference type="Proteomes" id="UP000050525"/>
    </source>
</evidence>
<name>A0A151NE97_ALLMI</name>
<protein>
    <submittedName>
        <fullName evidence="1">Uncharacterized protein</fullName>
    </submittedName>
</protein>
<sequence>MWIVANGKYLKFQLEEKLQTEKTVQEILSKSSLGLRPQQSGNKTQEFQPDLGSWVRVYRLNLVALC</sequence>
<reference evidence="1 2" key="1">
    <citation type="journal article" date="2012" name="Genome Biol.">
        <title>Sequencing three crocodilian genomes to illuminate the evolution of archosaurs and amniotes.</title>
        <authorList>
            <person name="St John J.A."/>
            <person name="Braun E.L."/>
            <person name="Isberg S.R."/>
            <person name="Miles L.G."/>
            <person name="Chong A.Y."/>
            <person name="Gongora J."/>
            <person name="Dalzell P."/>
            <person name="Moran C."/>
            <person name="Bed'hom B."/>
            <person name="Abzhanov A."/>
            <person name="Burgess S.C."/>
            <person name="Cooksey A.M."/>
            <person name="Castoe T.A."/>
            <person name="Crawford N.G."/>
            <person name="Densmore L.D."/>
            <person name="Drew J.C."/>
            <person name="Edwards S.V."/>
            <person name="Faircloth B.C."/>
            <person name="Fujita M.K."/>
            <person name="Greenwold M.J."/>
            <person name="Hoffmann F.G."/>
            <person name="Howard J.M."/>
            <person name="Iguchi T."/>
            <person name="Janes D.E."/>
            <person name="Khan S.Y."/>
            <person name="Kohno S."/>
            <person name="de Koning A.J."/>
            <person name="Lance S.L."/>
            <person name="McCarthy F.M."/>
            <person name="McCormack J.E."/>
            <person name="Merchant M.E."/>
            <person name="Peterson D.G."/>
            <person name="Pollock D.D."/>
            <person name="Pourmand N."/>
            <person name="Raney B.J."/>
            <person name="Roessler K.A."/>
            <person name="Sanford J.R."/>
            <person name="Sawyer R.H."/>
            <person name="Schmidt C.J."/>
            <person name="Triplett E.W."/>
            <person name="Tuberville T.D."/>
            <person name="Venegas-Anaya M."/>
            <person name="Howard J.T."/>
            <person name="Jarvis E.D."/>
            <person name="Guillette L.J.Jr."/>
            <person name="Glenn T.C."/>
            <person name="Green R.E."/>
            <person name="Ray D.A."/>
        </authorList>
    </citation>
    <scope>NUCLEOTIDE SEQUENCE [LARGE SCALE GENOMIC DNA]</scope>
    <source>
        <strain evidence="1">KSC_2009_1</strain>
    </source>
</reference>
<accession>A0A151NE97</accession>